<dbReference type="EMBL" id="BQNB010019585">
    <property type="protein sequence ID" value="GJT86850.1"/>
    <property type="molecule type" value="Genomic_DNA"/>
</dbReference>
<dbReference type="Proteomes" id="UP001151760">
    <property type="component" value="Unassembled WGS sequence"/>
</dbReference>
<sequence length="714" mass="80835">MLQHATKQGFFVRGVEQRKLTGGGDGWNMKIKKGGRNCQNWKERRSKAIGLYDVQREELSDASVEIKAYTQGLKKVEAQLVAHQQGQHCTEPSELVSEPVVNESNIEVQPKVWSDAPIIEEYESDSDDECVTVQTKGLDTPSFANKQVKTSRENVKNQQHDRETRLTLLTFKTSMVALLPLEVQTDESNLWALGGLGHVYFKNLNRLVKGKPGQRSENQANILEVKQESNQNTRTKDNIDVGDSEKEIASDQDALNANMYSYSSQLILFQNQIIRRSPREDRTISLLDDLASLPRQEKEAYGRAEDDFTNLETVVNWQEEGIDYDASCFIDSKYPEKVYKVVKALYGLHQAPRAWYATLSTFLLKNGYRKMSSMGELTFFLGLQVKQKPDGIFISQDKYVAEILKKFDFASVKTAICALLRFQVTPKDLLHFECCQKNYYCCIDAVGTVYGLKSNVRLWVSNFMNSKNLLDNGSHHLHPDFQFLVVFNWDDKSISTLVKGKANMNGLSVDERDRQLANISVPLDHFPVNSLTSKVFSFMIKRGKRFSGKVTPLFDTMLVQPTQDEGASSERLSIKQPSPSHSPTGENPNESLPDSFFASTRKPTGENLGDHSSNDTSLSGNEDEMTLQNVYDLLYLFMSTVDTAYWLDLIWCIKFESAFMVVEIDLTWSLGFVLVDLASVEAQISLIKLEFSSCLFVDSLMNLLKVSSIDYLRS</sequence>
<proteinExistence type="predicted"/>
<feature type="compositionally biased region" description="Polar residues" evidence="1">
    <location>
        <begin position="575"/>
        <end position="598"/>
    </location>
</feature>
<evidence type="ECO:0000256" key="1">
    <source>
        <dbReference type="SAM" id="MobiDB-lite"/>
    </source>
</evidence>
<name>A0ABQ5HHY7_9ASTR</name>
<reference evidence="2" key="2">
    <citation type="submission" date="2022-01" db="EMBL/GenBank/DDBJ databases">
        <authorList>
            <person name="Yamashiro T."/>
            <person name="Shiraishi A."/>
            <person name="Satake H."/>
            <person name="Nakayama K."/>
        </authorList>
    </citation>
    <scope>NUCLEOTIDE SEQUENCE</scope>
</reference>
<feature type="region of interest" description="Disordered" evidence="1">
    <location>
        <begin position="563"/>
        <end position="598"/>
    </location>
</feature>
<protein>
    <submittedName>
        <fullName evidence="2">Ribonuclease H-like domain-containing protein</fullName>
    </submittedName>
</protein>
<accession>A0ABQ5HHY7</accession>
<reference evidence="2" key="1">
    <citation type="journal article" date="2022" name="Int. J. Mol. Sci.">
        <title>Draft Genome of Tanacetum Coccineum: Genomic Comparison of Closely Related Tanacetum-Family Plants.</title>
        <authorList>
            <person name="Yamashiro T."/>
            <person name="Shiraishi A."/>
            <person name="Nakayama K."/>
            <person name="Satake H."/>
        </authorList>
    </citation>
    <scope>NUCLEOTIDE SEQUENCE</scope>
</reference>
<evidence type="ECO:0000313" key="3">
    <source>
        <dbReference type="Proteomes" id="UP001151760"/>
    </source>
</evidence>
<keyword evidence="3" id="KW-1185">Reference proteome</keyword>
<evidence type="ECO:0000313" key="2">
    <source>
        <dbReference type="EMBL" id="GJT86850.1"/>
    </source>
</evidence>
<organism evidence="2 3">
    <name type="scientific">Tanacetum coccineum</name>
    <dbReference type="NCBI Taxonomy" id="301880"/>
    <lineage>
        <taxon>Eukaryota</taxon>
        <taxon>Viridiplantae</taxon>
        <taxon>Streptophyta</taxon>
        <taxon>Embryophyta</taxon>
        <taxon>Tracheophyta</taxon>
        <taxon>Spermatophyta</taxon>
        <taxon>Magnoliopsida</taxon>
        <taxon>eudicotyledons</taxon>
        <taxon>Gunneridae</taxon>
        <taxon>Pentapetalae</taxon>
        <taxon>asterids</taxon>
        <taxon>campanulids</taxon>
        <taxon>Asterales</taxon>
        <taxon>Asteraceae</taxon>
        <taxon>Asteroideae</taxon>
        <taxon>Anthemideae</taxon>
        <taxon>Anthemidinae</taxon>
        <taxon>Tanacetum</taxon>
    </lineage>
</organism>
<comment type="caution">
    <text evidence="2">The sequence shown here is derived from an EMBL/GenBank/DDBJ whole genome shotgun (WGS) entry which is preliminary data.</text>
</comment>
<gene>
    <name evidence="2" type="ORF">Tco_1068567</name>
</gene>